<protein>
    <submittedName>
        <fullName evidence="8">Uncharacterized protein</fullName>
    </submittedName>
</protein>
<evidence type="ECO:0000256" key="1">
    <source>
        <dbReference type="ARBA" id="ARBA00004555"/>
    </source>
</evidence>
<evidence type="ECO:0000256" key="2">
    <source>
        <dbReference type="ARBA" id="ARBA00023034"/>
    </source>
</evidence>
<dbReference type="InterPro" id="IPR058567">
    <property type="entry name" value="Ig_TRAPPC9_Trs120_3rd"/>
</dbReference>
<dbReference type="InterPro" id="IPR058563">
    <property type="entry name" value="Trs120_TRAPPC9_N"/>
</dbReference>
<feature type="domain" description="Trs120/TRAPPC9 N-terminal" evidence="4">
    <location>
        <begin position="25"/>
        <end position="235"/>
    </location>
</feature>
<dbReference type="EMBL" id="CP119910">
    <property type="protein sequence ID" value="WFD19284.1"/>
    <property type="molecule type" value="Genomic_DNA"/>
</dbReference>
<reference evidence="8" key="1">
    <citation type="submission" date="2023-03" db="EMBL/GenBank/DDBJ databases">
        <title>Mating type loci evolution in Malassezia.</title>
        <authorList>
            <person name="Coelho M.A."/>
        </authorList>
    </citation>
    <scope>NUCLEOTIDE SEQUENCE</scope>
    <source>
        <strain evidence="8">CBS 10434</strain>
    </source>
</reference>
<dbReference type="PANTHER" id="PTHR21512">
    <property type="entry name" value="TRAFFICKING PROTEIN PARTICLE COMPLEX SUBUNIT 9"/>
    <property type="match status" value="1"/>
</dbReference>
<gene>
    <name evidence="8" type="ORF">MCAP1_001509</name>
</gene>
<feature type="region of interest" description="Disordered" evidence="3">
    <location>
        <begin position="156"/>
        <end position="175"/>
    </location>
</feature>
<evidence type="ECO:0000256" key="3">
    <source>
        <dbReference type="SAM" id="MobiDB-lite"/>
    </source>
</evidence>
<proteinExistence type="predicted"/>
<sequence length="1315" mass="140952">MSSGGGAVAAMAATAPTFAAAGTPSFCAPAKIQILLVPASSLDGADFERWASYVRAWETVRLADVPRTSRARPAPALEQQGEVHVSFVTSYQPAHAYLAPFQMHRTVHGVLGLATCPAGRHDLGRVPGLLRTQHPQALIHRVWAFDVHASGAAADDGGDMAAAHDAPDEPEFEPEAGFAGQRDHGLLVFPAVRRDAKDVRFYVRTLLAEFIGTLLDQLDGAVHQLDEAALETPRETLRTVPRPLAERQAPPLPPRPTPSGATKMFGLKRAKPPAAPPPVSMRLLKVRADVALLSGYLWDALDLYDNVLTAAGKERALAGGQDAVWFAAALEGWAVARTLAARLGGDAAAQAPGRLYPLTPGRDKEVREPGPDSQAWRDVAEAYGLALTIYRQCLAPPHVQLESARSMTNETPRDYTPPLVYASACLSYARFLLALFASGGWNGEAFDQLVFGGVPPALDTGVPLTFAEHAHLAAVSGVYRYEIVAAVHMACTSSLRLLPAPDQLSIFSAMYHLLSLIGSARSAAHMARILSAIVSGLLAQSLAARATRPVPSIAWDEVRAGAPHVEELDGLYAHANPALVLGLVACDAYGLDILTTPLLHVPRTHILERARRRVCAHQYTELLASALGVQKAQAWLPALSASAAVARHQAARAPFGWRELQVQLLKDLLVQCESVHEHIGQLFFAVLLLRHGGLAPHDLAAVVQGLHEALPRARWHGAPDLLLRWWGPRDILRAMAVHPRPARAAPVLRSAASFAAATRPTRAEPPWIVGEPLVVDVTWHNPWPVPLALDKVVLRTTGVHVDAEPTRVTLAPGTSMSRLRVVPRAAGELQMHGCTAQLEGTEPYELCVPQRAASADEPRASGLAARPAAALVRSIAAAAPASMEALEASFTRAPPALVGRVLPALPQVQAALVDARGALRLHEGQCKHVHVRLTNTSDVAVNFVRVEWEDPTQAPMHEAMAQGDRATGEVHELEWQLLHAPVLALEGSVPQHLAPRASVDLRVTVRGRRDCSWARVNVWYGASESEPLCLRTTELTIPLCVEPSVSVAAWHVKPIAGATAERLARNLGAPPAEAWPSAALLAWDLHNPTAHTRHARLSVLAAPDGPRLSVSRALPPHSTTRVAVPWAPRALSEAALAEPMPVLMPRQYVVPKTTLSEDAQAQRRMQFWVRDEVLRSVQAQWTDGAGAEGVLSLRTPWPTPAQAECLRQPTLHIHMDAPPAADVDALVPVHVRVSHAHAGRVSVRLAAHAAIDGATTHVMVADGTWQASIAPNDTCTKTLCFLAQGMYTLTVHAKAESQRAAAQHTHCICIGGGSG</sequence>
<dbReference type="Pfam" id="PF26280">
    <property type="entry name" value="Ig_TRAPPC9-Trs120_2nd"/>
    <property type="match status" value="1"/>
</dbReference>
<evidence type="ECO:0000259" key="4">
    <source>
        <dbReference type="Pfam" id="PF08626"/>
    </source>
</evidence>
<comment type="subcellular location">
    <subcellularLocation>
        <location evidence="1">Golgi apparatus</location>
    </subcellularLocation>
</comment>
<dbReference type="InterPro" id="IPR058565">
    <property type="entry name" value="Ig_TRAPPC9_Trs120_1st"/>
</dbReference>
<evidence type="ECO:0000259" key="6">
    <source>
        <dbReference type="Pfam" id="PF26254"/>
    </source>
</evidence>
<dbReference type="Pfam" id="PF26254">
    <property type="entry name" value="Ig_TRAPPC9-Trs120_1st"/>
    <property type="match status" value="1"/>
</dbReference>
<name>A0AAF0IUZ7_9BASI</name>
<evidence type="ECO:0000259" key="5">
    <source>
        <dbReference type="Pfam" id="PF26251"/>
    </source>
</evidence>
<evidence type="ECO:0000313" key="8">
    <source>
        <dbReference type="EMBL" id="WFD19284.1"/>
    </source>
</evidence>
<dbReference type="Pfam" id="PF26282">
    <property type="entry name" value="Ig_TRAPPC9-Trs120_3rd"/>
    <property type="match status" value="1"/>
</dbReference>
<dbReference type="PANTHER" id="PTHR21512:SF5">
    <property type="entry name" value="TRAFFICKING PROTEIN PARTICLE COMPLEX SUBUNIT 9"/>
    <property type="match status" value="1"/>
</dbReference>
<dbReference type="Proteomes" id="UP001220961">
    <property type="component" value="Chromosome 3"/>
</dbReference>
<feature type="domain" description="Trs120/TRAPPC9 TPR region" evidence="5">
    <location>
        <begin position="409"/>
        <end position="691"/>
    </location>
</feature>
<evidence type="ECO:0000313" key="9">
    <source>
        <dbReference type="Proteomes" id="UP001220961"/>
    </source>
</evidence>
<dbReference type="InterPro" id="IPR058564">
    <property type="entry name" value="TPR_TRAPPC9_Trs120"/>
</dbReference>
<evidence type="ECO:0000259" key="7">
    <source>
        <dbReference type="Pfam" id="PF26282"/>
    </source>
</evidence>
<keyword evidence="9" id="KW-1185">Reference proteome</keyword>
<dbReference type="InterPro" id="IPR013935">
    <property type="entry name" value="Trs120_TRAPPC9"/>
</dbReference>
<feature type="region of interest" description="Disordered" evidence="3">
    <location>
        <begin position="233"/>
        <end position="259"/>
    </location>
</feature>
<dbReference type="Pfam" id="PF26251">
    <property type="entry name" value="TPR_TRAPPC9-Trs120"/>
    <property type="match status" value="1"/>
</dbReference>
<accession>A0AAF0IUZ7</accession>
<feature type="domain" description="Trs120/TRAPPC9 first Ig-like" evidence="6">
    <location>
        <begin position="756"/>
        <end position="857"/>
    </location>
</feature>
<organism evidence="8 9">
    <name type="scientific">Malassezia caprae</name>
    <dbReference type="NCBI Taxonomy" id="1381934"/>
    <lineage>
        <taxon>Eukaryota</taxon>
        <taxon>Fungi</taxon>
        <taxon>Dikarya</taxon>
        <taxon>Basidiomycota</taxon>
        <taxon>Ustilaginomycotina</taxon>
        <taxon>Malasseziomycetes</taxon>
        <taxon>Malasseziales</taxon>
        <taxon>Malasseziaceae</taxon>
        <taxon>Malassezia</taxon>
    </lineage>
</organism>
<feature type="domain" description="Trs120/TRAPPC9 third Ig-like" evidence="7">
    <location>
        <begin position="1078"/>
        <end position="1194"/>
    </location>
</feature>
<keyword evidence="2" id="KW-0333">Golgi apparatus</keyword>
<dbReference type="Pfam" id="PF08626">
    <property type="entry name" value="TRAPPC9-Trs120"/>
    <property type="match status" value="1"/>
</dbReference>
<dbReference type="GO" id="GO:0005802">
    <property type="term" value="C:trans-Golgi network"/>
    <property type="evidence" value="ECO:0007669"/>
    <property type="project" value="TreeGrafter"/>
</dbReference>